<protein>
    <submittedName>
        <fullName evidence="1">Uncharacterized protein</fullName>
    </submittedName>
</protein>
<evidence type="ECO:0000313" key="2">
    <source>
        <dbReference type="Proteomes" id="UP000299102"/>
    </source>
</evidence>
<evidence type="ECO:0000313" key="1">
    <source>
        <dbReference type="EMBL" id="GBP84054.1"/>
    </source>
</evidence>
<gene>
    <name evidence="1" type="ORF">EVAR_67653_1</name>
</gene>
<name>A0A4C1ZAA4_EUMVA</name>
<sequence length="105" mass="11831">MLTGFLLWFKEAFTTPGSCGRSTLTPPNFTCYTETDKICYTGYTGQMASTLSKFLEEADDELNVSEERFQLQGVSRAHRGRAVCPSTRGLRAIPLYRPLALYNKH</sequence>
<proteinExistence type="predicted"/>
<dbReference type="Proteomes" id="UP000299102">
    <property type="component" value="Unassembled WGS sequence"/>
</dbReference>
<dbReference type="AlphaFoldDB" id="A0A4C1ZAA4"/>
<dbReference type="EMBL" id="BGZK01001656">
    <property type="protein sequence ID" value="GBP84054.1"/>
    <property type="molecule type" value="Genomic_DNA"/>
</dbReference>
<organism evidence="1 2">
    <name type="scientific">Eumeta variegata</name>
    <name type="common">Bagworm moth</name>
    <name type="synonym">Eumeta japonica</name>
    <dbReference type="NCBI Taxonomy" id="151549"/>
    <lineage>
        <taxon>Eukaryota</taxon>
        <taxon>Metazoa</taxon>
        <taxon>Ecdysozoa</taxon>
        <taxon>Arthropoda</taxon>
        <taxon>Hexapoda</taxon>
        <taxon>Insecta</taxon>
        <taxon>Pterygota</taxon>
        <taxon>Neoptera</taxon>
        <taxon>Endopterygota</taxon>
        <taxon>Lepidoptera</taxon>
        <taxon>Glossata</taxon>
        <taxon>Ditrysia</taxon>
        <taxon>Tineoidea</taxon>
        <taxon>Psychidae</taxon>
        <taxon>Oiketicinae</taxon>
        <taxon>Eumeta</taxon>
    </lineage>
</organism>
<accession>A0A4C1ZAA4</accession>
<reference evidence="1 2" key="1">
    <citation type="journal article" date="2019" name="Commun. Biol.">
        <title>The bagworm genome reveals a unique fibroin gene that provides high tensile strength.</title>
        <authorList>
            <person name="Kono N."/>
            <person name="Nakamura H."/>
            <person name="Ohtoshi R."/>
            <person name="Tomita M."/>
            <person name="Numata K."/>
            <person name="Arakawa K."/>
        </authorList>
    </citation>
    <scope>NUCLEOTIDE SEQUENCE [LARGE SCALE GENOMIC DNA]</scope>
</reference>
<comment type="caution">
    <text evidence="1">The sequence shown here is derived from an EMBL/GenBank/DDBJ whole genome shotgun (WGS) entry which is preliminary data.</text>
</comment>
<keyword evidence="2" id="KW-1185">Reference proteome</keyword>